<feature type="compositionally biased region" description="Basic and acidic residues" evidence="1">
    <location>
        <begin position="62"/>
        <end position="77"/>
    </location>
</feature>
<keyword evidence="3" id="KW-1185">Reference proteome</keyword>
<protein>
    <submittedName>
        <fullName evidence="2">Uncharacterized protein</fullName>
    </submittedName>
</protein>
<reference evidence="2 3" key="1">
    <citation type="submission" date="2017-06" db="EMBL/GenBank/DDBJ databases">
        <title>Ant-infecting Ophiocordyceps genomes reveal a high diversity of potential behavioral manipulation genes and a possible major role for enterotoxins.</title>
        <authorList>
            <person name="De Bekker C."/>
            <person name="Evans H.C."/>
            <person name="Brachmann A."/>
            <person name="Hughes D.P."/>
        </authorList>
    </citation>
    <scope>NUCLEOTIDE SEQUENCE [LARGE SCALE GENOMIC DNA]</scope>
    <source>
        <strain evidence="2 3">Map16</strain>
    </source>
</reference>
<feature type="region of interest" description="Disordered" evidence="1">
    <location>
        <begin position="46"/>
        <end position="96"/>
    </location>
</feature>
<evidence type="ECO:0000256" key="1">
    <source>
        <dbReference type="SAM" id="MobiDB-lite"/>
    </source>
</evidence>
<evidence type="ECO:0000313" key="3">
    <source>
        <dbReference type="Proteomes" id="UP000226431"/>
    </source>
</evidence>
<organism evidence="2 3">
    <name type="scientific">Ophiocordyceps camponoti-rufipedis</name>
    <dbReference type="NCBI Taxonomy" id="2004952"/>
    <lineage>
        <taxon>Eukaryota</taxon>
        <taxon>Fungi</taxon>
        <taxon>Dikarya</taxon>
        <taxon>Ascomycota</taxon>
        <taxon>Pezizomycotina</taxon>
        <taxon>Sordariomycetes</taxon>
        <taxon>Hypocreomycetidae</taxon>
        <taxon>Hypocreales</taxon>
        <taxon>Ophiocordycipitaceae</taxon>
        <taxon>Ophiocordyceps</taxon>
    </lineage>
</organism>
<proteinExistence type="predicted"/>
<dbReference type="Proteomes" id="UP000226431">
    <property type="component" value="Unassembled WGS sequence"/>
</dbReference>
<name>A0A2C5YNI7_9HYPO</name>
<feature type="region of interest" description="Disordered" evidence="1">
    <location>
        <begin position="110"/>
        <end position="139"/>
    </location>
</feature>
<evidence type="ECO:0000313" key="2">
    <source>
        <dbReference type="EMBL" id="PHH69296.1"/>
    </source>
</evidence>
<dbReference type="AlphaFoldDB" id="A0A2C5YNI7"/>
<sequence>MVTDDPVAMTTTARQPSFFAAAQPASLSSACACACIHTIVHRHSFPKEPRERTKPHTLPSLAERDKNNNEKKARDPAPSHLHPSHHLKSKAQLGPLLATTTTLRRSVLAQPEVSKGSQSLVGQWRHPDQDGRLHNSFGPRRFLSTRSTSTDDKGYCSALLFSKLLSSNSHL</sequence>
<comment type="caution">
    <text evidence="2">The sequence shown here is derived from an EMBL/GenBank/DDBJ whole genome shotgun (WGS) entry which is preliminary data.</text>
</comment>
<accession>A0A2C5YNI7</accession>
<gene>
    <name evidence="2" type="ORF">CDD80_6839</name>
</gene>
<dbReference type="EMBL" id="NJES01000789">
    <property type="protein sequence ID" value="PHH69296.1"/>
    <property type="molecule type" value="Genomic_DNA"/>
</dbReference>